<feature type="compositionally biased region" description="Low complexity" evidence="1">
    <location>
        <begin position="48"/>
        <end position="64"/>
    </location>
</feature>
<keyword evidence="3" id="KW-1185">Reference proteome</keyword>
<dbReference type="Proteomes" id="UP001500889">
    <property type="component" value="Chromosome O"/>
</dbReference>
<organism evidence="2 3">
    <name type="scientific">Drosophila madeirensis</name>
    <name type="common">Fruit fly</name>
    <dbReference type="NCBI Taxonomy" id="30013"/>
    <lineage>
        <taxon>Eukaryota</taxon>
        <taxon>Metazoa</taxon>
        <taxon>Ecdysozoa</taxon>
        <taxon>Arthropoda</taxon>
        <taxon>Hexapoda</taxon>
        <taxon>Insecta</taxon>
        <taxon>Pterygota</taxon>
        <taxon>Neoptera</taxon>
        <taxon>Endopterygota</taxon>
        <taxon>Diptera</taxon>
        <taxon>Brachycera</taxon>
        <taxon>Muscomorpha</taxon>
        <taxon>Ephydroidea</taxon>
        <taxon>Drosophilidae</taxon>
        <taxon>Drosophila</taxon>
        <taxon>Sophophora</taxon>
    </lineage>
</organism>
<feature type="region of interest" description="Disordered" evidence="1">
    <location>
        <begin position="43"/>
        <end position="68"/>
    </location>
</feature>
<name>A0AAU9EZF8_DROMD</name>
<evidence type="ECO:0000256" key="1">
    <source>
        <dbReference type="SAM" id="MobiDB-lite"/>
    </source>
</evidence>
<protein>
    <submittedName>
        <fullName evidence="2">Uncharacterized protein</fullName>
    </submittedName>
</protein>
<evidence type="ECO:0000313" key="2">
    <source>
        <dbReference type="EMBL" id="BFF89894.1"/>
    </source>
</evidence>
<dbReference type="EMBL" id="AP029263">
    <property type="protein sequence ID" value="BFF89894.1"/>
    <property type="molecule type" value="Genomic_DNA"/>
</dbReference>
<reference evidence="2 3" key="1">
    <citation type="submission" date="2024-02" db="EMBL/GenBank/DDBJ databases">
        <title>A chromosome-level genome assembly of Drosophila madeirensis, a fruit fly species endemic to Madeira island.</title>
        <authorList>
            <person name="Tomihara K."/>
            <person name="Llopart A."/>
            <person name="Yamamoto D."/>
        </authorList>
    </citation>
    <scope>NUCLEOTIDE SEQUENCE [LARGE SCALE GENOMIC DNA]</scope>
    <source>
        <strain evidence="2 3">RF1</strain>
    </source>
</reference>
<sequence>MRLGRPTAARQGQHMEVYVCPAPATTTITDEPIANGQPQLELQPTQAETQPETHTQIQTHTQTESRSFRCHQEIESSWRYHSTDLC</sequence>
<evidence type="ECO:0000313" key="3">
    <source>
        <dbReference type="Proteomes" id="UP001500889"/>
    </source>
</evidence>
<proteinExistence type="predicted"/>
<accession>A0AAU9EZF8</accession>
<gene>
    <name evidence="2" type="ORF">DMAD_08548</name>
</gene>
<dbReference type="AlphaFoldDB" id="A0AAU9EZF8"/>